<evidence type="ECO:0000256" key="1">
    <source>
        <dbReference type="SAM" id="MobiDB-lite"/>
    </source>
</evidence>
<feature type="compositionally biased region" description="Basic residues" evidence="1">
    <location>
        <begin position="112"/>
        <end position="125"/>
    </location>
</feature>
<dbReference type="InParanoid" id="G5BTG6"/>
<reference evidence="2 3" key="1">
    <citation type="journal article" date="2011" name="Nature">
        <title>Genome sequencing reveals insights into physiology and longevity of the naked mole rat.</title>
        <authorList>
            <person name="Kim E.B."/>
            <person name="Fang X."/>
            <person name="Fushan A.A."/>
            <person name="Huang Z."/>
            <person name="Lobanov A.V."/>
            <person name="Han L."/>
            <person name="Marino S.M."/>
            <person name="Sun X."/>
            <person name="Turanov A.A."/>
            <person name="Yang P."/>
            <person name="Yim S.H."/>
            <person name="Zhao X."/>
            <person name="Kasaikina M.V."/>
            <person name="Stoletzki N."/>
            <person name="Peng C."/>
            <person name="Polak P."/>
            <person name="Xiong Z."/>
            <person name="Kiezun A."/>
            <person name="Zhu Y."/>
            <person name="Chen Y."/>
            <person name="Kryukov G.V."/>
            <person name="Zhang Q."/>
            <person name="Peshkin L."/>
            <person name="Yang L."/>
            <person name="Bronson R.T."/>
            <person name="Buffenstein R."/>
            <person name="Wang B."/>
            <person name="Han C."/>
            <person name="Li Q."/>
            <person name="Chen L."/>
            <person name="Zhao W."/>
            <person name="Sunyaev S.R."/>
            <person name="Park T.J."/>
            <person name="Zhang G."/>
            <person name="Wang J."/>
            <person name="Gladyshev V.N."/>
        </authorList>
    </citation>
    <scope>NUCLEOTIDE SEQUENCE [LARGE SCALE GENOMIC DNA]</scope>
</reference>
<feature type="compositionally biased region" description="Low complexity" evidence="1">
    <location>
        <begin position="147"/>
        <end position="170"/>
    </location>
</feature>
<protein>
    <submittedName>
        <fullName evidence="2">Uncharacterized protein</fullName>
    </submittedName>
</protein>
<proteinExistence type="predicted"/>
<evidence type="ECO:0000313" key="2">
    <source>
        <dbReference type="EMBL" id="EHB12577.1"/>
    </source>
</evidence>
<gene>
    <name evidence="2" type="ORF">GW7_06978</name>
</gene>
<dbReference type="Proteomes" id="UP000006813">
    <property type="component" value="Unassembled WGS sequence"/>
</dbReference>
<feature type="region of interest" description="Disordered" evidence="1">
    <location>
        <begin position="1"/>
        <end position="53"/>
    </location>
</feature>
<dbReference type="EMBL" id="JH171744">
    <property type="protein sequence ID" value="EHB12577.1"/>
    <property type="molecule type" value="Genomic_DNA"/>
</dbReference>
<organism evidence="2 3">
    <name type="scientific">Heterocephalus glaber</name>
    <name type="common">Naked mole rat</name>
    <dbReference type="NCBI Taxonomy" id="10181"/>
    <lineage>
        <taxon>Eukaryota</taxon>
        <taxon>Metazoa</taxon>
        <taxon>Chordata</taxon>
        <taxon>Craniata</taxon>
        <taxon>Vertebrata</taxon>
        <taxon>Euteleostomi</taxon>
        <taxon>Mammalia</taxon>
        <taxon>Eutheria</taxon>
        <taxon>Euarchontoglires</taxon>
        <taxon>Glires</taxon>
        <taxon>Rodentia</taxon>
        <taxon>Hystricomorpha</taxon>
        <taxon>Bathyergidae</taxon>
        <taxon>Heterocephalus</taxon>
    </lineage>
</organism>
<feature type="compositionally biased region" description="Basic and acidic residues" evidence="1">
    <location>
        <begin position="98"/>
        <end position="111"/>
    </location>
</feature>
<dbReference type="AlphaFoldDB" id="G5BTG6"/>
<feature type="compositionally biased region" description="Low complexity" evidence="1">
    <location>
        <begin position="126"/>
        <end position="135"/>
    </location>
</feature>
<evidence type="ECO:0000313" key="3">
    <source>
        <dbReference type="Proteomes" id="UP000006813"/>
    </source>
</evidence>
<sequence>MLRLPPLPSGPRRAEPQGVCARQPRRLSHDGPGRCPTGPPGWQPLQNAKMIPPPLGEREAATKWCLSGPRLQWREGRGRIQAGRAGEEGAGPTRGRLRREGGRGAGRERGRALRRRQRTHPHTHTRALAAAAPAAGGWRRLVHYRRGSSQPRQQPRDSSPPALVAQAEAAAALCCSGRTQPRTGTSAASR</sequence>
<name>G5BTG6_HETGA</name>
<feature type="region of interest" description="Disordered" evidence="1">
    <location>
        <begin position="75"/>
        <end position="170"/>
    </location>
</feature>
<accession>G5BTG6</accession>